<comment type="caution">
    <text evidence="2">The sequence shown here is derived from an EMBL/GenBank/DDBJ whole genome shotgun (WGS) entry which is preliminary data.</text>
</comment>
<dbReference type="RefSeq" id="WP_340468703.1">
    <property type="nucleotide sequence ID" value="NZ_JBANBB010000001.1"/>
</dbReference>
<organism evidence="2 3">
    <name type="scientific">Bifidobacterium favimelis</name>
    <dbReference type="NCBI Taxonomy" id="3122979"/>
    <lineage>
        <taxon>Bacteria</taxon>
        <taxon>Bacillati</taxon>
        <taxon>Actinomycetota</taxon>
        <taxon>Actinomycetes</taxon>
        <taxon>Bifidobacteriales</taxon>
        <taxon>Bifidobacteriaceae</taxon>
        <taxon>Bifidobacterium</taxon>
    </lineage>
</organism>
<dbReference type="EMBL" id="JBANBB010000001">
    <property type="protein sequence ID" value="MEK0306174.1"/>
    <property type="molecule type" value="Genomic_DNA"/>
</dbReference>
<keyword evidence="1" id="KW-1133">Transmembrane helix</keyword>
<evidence type="ECO:0000313" key="3">
    <source>
        <dbReference type="Proteomes" id="UP001373159"/>
    </source>
</evidence>
<dbReference type="Proteomes" id="UP001373159">
    <property type="component" value="Unassembled WGS sequence"/>
</dbReference>
<reference evidence="2 3" key="1">
    <citation type="submission" date="2024-02" db="EMBL/GenBank/DDBJ databases">
        <title>Bifidobacterium honeyensis sp. nov., isolated from the comb honey.</title>
        <authorList>
            <person name="Liu W."/>
            <person name="Li Y."/>
        </authorList>
    </citation>
    <scope>NUCLEOTIDE SEQUENCE [LARGE SCALE GENOMIC DNA]</scope>
    <source>
        <strain evidence="2 3">IMAU50988</strain>
    </source>
</reference>
<feature type="transmembrane region" description="Helical" evidence="1">
    <location>
        <begin position="6"/>
        <end position="28"/>
    </location>
</feature>
<proteinExistence type="predicted"/>
<accession>A0ABU8ZNK6</accession>
<name>A0ABU8ZNK6_9BIFI</name>
<keyword evidence="1" id="KW-0472">Membrane</keyword>
<evidence type="ECO:0000313" key="2">
    <source>
        <dbReference type="EMBL" id="MEK0306174.1"/>
    </source>
</evidence>
<protein>
    <submittedName>
        <fullName evidence="2">Uncharacterized protein</fullName>
    </submittedName>
</protein>
<keyword evidence="1" id="KW-0812">Transmembrane</keyword>
<sequence length="41" mass="4159">MADFMAFQSVNLVLGPAVAPVSLVGLALGRTSWSKTAHTGG</sequence>
<evidence type="ECO:0000256" key="1">
    <source>
        <dbReference type="SAM" id="Phobius"/>
    </source>
</evidence>
<gene>
    <name evidence="2" type="ORF">V8P97_01625</name>
</gene>
<keyword evidence="3" id="KW-1185">Reference proteome</keyword>